<dbReference type="Gene3D" id="3.80.10.10">
    <property type="entry name" value="Ribonuclease Inhibitor"/>
    <property type="match status" value="1"/>
</dbReference>
<name>A0A165DXK1_9BASI</name>
<evidence type="ECO:0000313" key="1">
    <source>
        <dbReference type="EMBL" id="KZT53747.1"/>
    </source>
</evidence>
<dbReference type="InterPro" id="IPR032675">
    <property type="entry name" value="LRR_dom_sf"/>
</dbReference>
<dbReference type="SUPFAM" id="SSF52047">
    <property type="entry name" value="RNI-like"/>
    <property type="match status" value="1"/>
</dbReference>
<sequence length="206" mass="23097">MDPFDHEAKPALQLHSLEELSIGGYLPATLAYVLAQLDVPNLTSLTLAKLWRKDYNAAFKSLTAACYPKIRTLALQSCVIHPSLAEIMTQLPGIQSLTFDYWNNPVQPVLLSDGAADRQPFQDLQRLRLSRPLNITGALIDTLTQRHAMKLGPSEVVLEADEDTMQWWDPIVIMELRAMVALRFAPNSADDEAEPLDEDAQDMRAW</sequence>
<dbReference type="Proteomes" id="UP000076842">
    <property type="component" value="Unassembled WGS sequence"/>
</dbReference>
<dbReference type="AlphaFoldDB" id="A0A165DXK1"/>
<accession>A0A165DXK1</accession>
<organism evidence="1 2">
    <name type="scientific">Calocera cornea HHB12733</name>
    <dbReference type="NCBI Taxonomy" id="1353952"/>
    <lineage>
        <taxon>Eukaryota</taxon>
        <taxon>Fungi</taxon>
        <taxon>Dikarya</taxon>
        <taxon>Basidiomycota</taxon>
        <taxon>Agaricomycotina</taxon>
        <taxon>Dacrymycetes</taxon>
        <taxon>Dacrymycetales</taxon>
        <taxon>Dacrymycetaceae</taxon>
        <taxon>Calocera</taxon>
    </lineage>
</organism>
<reference evidence="1 2" key="1">
    <citation type="journal article" date="2016" name="Mol. Biol. Evol.">
        <title>Comparative Genomics of Early-Diverging Mushroom-Forming Fungi Provides Insights into the Origins of Lignocellulose Decay Capabilities.</title>
        <authorList>
            <person name="Nagy L.G."/>
            <person name="Riley R."/>
            <person name="Tritt A."/>
            <person name="Adam C."/>
            <person name="Daum C."/>
            <person name="Floudas D."/>
            <person name="Sun H."/>
            <person name="Yadav J.S."/>
            <person name="Pangilinan J."/>
            <person name="Larsson K.H."/>
            <person name="Matsuura K."/>
            <person name="Barry K."/>
            <person name="Labutti K."/>
            <person name="Kuo R."/>
            <person name="Ohm R.A."/>
            <person name="Bhattacharya S.S."/>
            <person name="Shirouzu T."/>
            <person name="Yoshinaga Y."/>
            <person name="Martin F.M."/>
            <person name="Grigoriev I.V."/>
            <person name="Hibbett D.S."/>
        </authorList>
    </citation>
    <scope>NUCLEOTIDE SEQUENCE [LARGE SCALE GENOMIC DNA]</scope>
    <source>
        <strain evidence="1 2">HHB12733</strain>
    </source>
</reference>
<gene>
    <name evidence="1" type="ORF">CALCODRAFT_39966</name>
</gene>
<evidence type="ECO:0008006" key="3">
    <source>
        <dbReference type="Google" id="ProtNLM"/>
    </source>
</evidence>
<keyword evidence="2" id="KW-1185">Reference proteome</keyword>
<dbReference type="EMBL" id="KV424030">
    <property type="protein sequence ID" value="KZT53747.1"/>
    <property type="molecule type" value="Genomic_DNA"/>
</dbReference>
<evidence type="ECO:0000313" key="2">
    <source>
        <dbReference type="Proteomes" id="UP000076842"/>
    </source>
</evidence>
<proteinExistence type="predicted"/>
<dbReference type="OrthoDB" id="2875127at2759"/>
<protein>
    <recommendedName>
        <fullName evidence="3">F-box domain-containing protein</fullName>
    </recommendedName>
</protein>
<dbReference type="InParanoid" id="A0A165DXK1"/>